<dbReference type="AlphaFoldDB" id="A0A963YRL1"/>
<sequence>MIGDRALATDAAPPTTLHICLTCGHPDEPRPGATLHDRVAELMTDTEPFRLQGVKCLARCGEGCSLAVTAPGKWGYLLSRLNPDLAADIVTYARAYAAHETGALLPSRRPESLRQNVVVGRIPAMETAQ</sequence>
<dbReference type="SUPFAM" id="SSF52833">
    <property type="entry name" value="Thioredoxin-like"/>
    <property type="match status" value="1"/>
</dbReference>
<dbReference type="Proteomes" id="UP000708298">
    <property type="component" value="Unassembled WGS sequence"/>
</dbReference>
<evidence type="ECO:0000313" key="1">
    <source>
        <dbReference type="EMBL" id="MCB8875689.1"/>
    </source>
</evidence>
<protein>
    <submittedName>
        <fullName evidence="1">DUF1636 domain-containing protein</fullName>
    </submittedName>
</protein>
<keyword evidence="2" id="KW-1185">Reference proteome</keyword>
<reference evidence="1" key="1">
    <citation type="journal article" date="2021" name="Microorganisms">
        <title>Acidisoma silvae sp. nov. and Acidisomacellulosilytica sp. nov., Two Acidophilic Bacteria Isolated from Decaying Wood, Hydrolyzing Cellulose and Producing Poly-3-hydroxybutyrate.</title>
        <authorList>
            <person name="Mieszkin S."/>
            <person name="Pouder E."/>
            <person name="Uroz S."/>
            <person name="Simon-Colin C."/>
            <person name="Alain K."/>
        </authorList>
    </citation>
    <scope>NUCLEOTIDE SEQUENCE</scope>
    <source>
        <strain evidence="1">HW T2.11</strain>
    </source>
</reference>
<gene>
    <name evidence="1" type="ORF">ASILVAE211_10890</name>
</gene>
<accession>A0A963YRL1</accession>
<proteinExistence type="predicted"/>
<dbReference type="Pfam" id="PF07845">
    <property type="entry name" value="DUF1636"/>
    <property type="match status" value="1"/>
</dbReference>
<organism evidence="1 2">
    <name type="scientific">Acidisoma silvae</name>
    <dbReference type="NCBI Taxonomy" id="2802396"/>
    <lineage>
        <taxon>Bacteria</taxon>
        <taxon>Pseudomonadati</taxon>
        <taxon>Pseudomonadota</taxon>
        <taxon>Alphaproteobacteria</taxon>
        <taxon>Acetobacterales</taxon>
        <taxon>Acidocellaceae</taxon>
        <taxon>Acidisoma</taxon>
    </lineage>
</organism>
<reference evidence="1" key="2">
    <citation type="submission" date="2021-01" db="EMBL/GenBank/DDBJ databases">
        <authorList>
            <person name="Mieszkin S."/>
            <person name="Pouder E."/>
            <person name="Alain K."/>
        </authorList>
    </citation>
    <scope>NUCLEOTIDE SEQUENCE</scope>
    <source>
        <strain evidence="1">HW T2.11</strain>
    </source>
</reference>
<comment type="caution">
    <text evidence="1">The sequence shown here is derived from an EMBL/GenBank/DDBJ whole genome shotgun (WGS) entry which is preliminary data.</text>
</comment>
<evidence type="ECO:0000313" key="2">
    <source>
        <dbReference type="Proteomes" id="UP000708298"/>
    </source>
</evidence>
<dbReference type="EMBL" id="JAESVB010000004">
    <property type="protein sequence ID" value="MCB8875689.1"/>
    <property type="molecule type" value="Genomic_DNA"/>
</dbReference>
<dbReference type="InterPro" id="IPR012863">
    <property type="entry name" value="DUF1636"/>
</dbReference>
<dbReference type="RefSeq" id="WP_227321351.1">
    <property type="nucleotide sequence ID" value="NZ_JAESVB010000004.1"/>
</dbReference>
<name>A0A963YRL1_9PROT</name>
<dbReference type="InterPro" id="IPR036249">
    <property type="entry name" value="Thioredoxin-like_sf"/>
</dbReference>